<dbReference type="Pfam" id="PF13843">
    <property type="entry name" value="DDE_Tnp_1_7"/>
    <property type="match status" value="2"/>
</dbReference>
<evidence type="ECO:0000313" key="4">
    <source>
        <dbReference type="Proteomes" id="UP000719412"/>
    </source>
</evidence>
<feature type="domain" description="PiggyBac transposable element-derived protein" evidence="2">
    <location>
        <begin position="383"/>
        <end position="593"/>
    </location>
</feature>
<dbReference type="EMBL" id="JABDTM020017316">
    <property type="protein sequence ID" value="KAH0818558.1"/>
    <property type="molecule type" value="Genomic_DNA"/>
</dbReference>
<protein>
    <recommendedName>
        <fullName evidence="2">PiggyBac transposable element-derived protein domain-containing protein</fullName>
    </recommendedName>
</protein>
<dbReference type="InterPro" id="IPR029526">
    <property type="entry name" value="PGBD"/>
</dbReference>
<feature type="region of interest" description="Disordered" evidence="1">
    <location>
        <begin position="265"/>
        <end position="314"/>
    </location>
</feature>
<reference evidence="3" key="2">
    <citation type="submission" date="2021-08" db="EMBL/GenBank/DDBJ databases">
        <authorList>
            <person name="Eriksson T."/>
        </authorList>
    </citation>
    <scope>NUCLEOTIDE SEQUENCE</scope>
    <source>
        <strain evidence="3">Stoneville</strain>
        <tissue evidence="3">Whole head</tissue>
    </source>
</reference>
<organism evidence="3 4">
    <name type="scientific">Tenebrio molitor</name>
    <name type="common">Yellow mealworm beetle</name>
    <dbReference type="NCBI Taxonomy" id="7067"/>
    <lineage>
        <taxon>Eukaryota</taxon>
        <taxon>Metazoa</taxon>
        <taxon>Ecdysozoa</taxon>
        <taxon>Arthropoda</taxon>
        <taxon>Hexapoda</taxon>
        <taxon>Insecta</taxon>
        <taxon>Pterygota</taxon>
        <taxon>Neoptera</taxon>
        <taxon>Endopterygota</taxon>
        <taxon>Coleoptera</taxon>
        <taxon>Polyphaga</taxon>
        <taxon>Cucujiformia</taxon>
        <taxon>Tenebrionidae</taxon>
        <taxon>Tenebrio</taxon>
    </lineage>
</organism>
<sequence length="728" mass="82476">MMLSNLHLNDNTTIPRDNKDKIYKLGPFVINMKTQFDLLHHGTRELAADESIILFKATEVSRLKKDGKRENIASPEIIPDYNHYMGGVDQADRLRQAYCVDRSKKWWHRLFFDILDIAFVHSYVVYKCLNKEERISLLDFRRGVAKGLMIRGLTKAKLTPKRASSNSPRSSPRFTPVRSLPKRRKYSYSVANDRSSVQKQWSGMTTSKHVSRQPSGLVLDLSENFMLSSVNVAMASTSKCVQKRALSEKELQDITDSWNFDESDLDVDLLPGGDSENEDETIRNTEDVLQQTTCGDEDEAEADDDGGAVSSSDDELPLVHFLPKGKKRKWKQSAFVPRIAVKHTPTVRAEPLPENISDPIRYFSRYLDDDFFESMALFTNMKEGKPHPVGLKNFVVTTSKGIPLDLQMYEGKGKSTESCLVLTPEKLDVGGRVALRLADTLPVGVSLFTDRFFTSIPLIETLLARGITLTGTLMKNRIPKEASFRIDNQMKKSGRGSYDMLVTENNKIALVKWYDSKPVHIGSSEFGTQPVGLCNRWSKVDNKYLEIQRPSVVKSYNENMGGVDLLDRVISNYRMNSRTTKWTIRAIYHFVDFSAAAGLLEYREDAEAANVPIKEKLDYLDFKFSIAKALLSSGLAANPQNSNSSDSEDEEAAQLSRKRRRVEAIPEKRIRKKESKHLPHFIKDKQKSRSKCRYPGCKKLTFAKCSLCNVFYAAALTETVSCNFTNKI</sequence>
<keyword evidence="4" id="KW-1185">Reference proteome</keyword>
<gene>
    <name evidence="3" type="ORF">GEV33_004233</name>
</gene>
<accession>A0A8J6LGI4</accession>
<reference evidence="3" key="1">
    <citation type="journal article" date="2020" name="J Insects Food Feed">
        <title>The yellow mealworm (Tenebrio molitor) genome: a resource for the emerging insects as food and feed industry.</title>
        <authorList>
            <person name="Eriksson T."/>
            <person name="Andere A."/>
            <person name="Kelstrup H."/>
            <person name="Emery V."/>
            <person name="Picard C."/>
        </authorList>
    </citation>
    <scope>NUCLEOTIDE SEQUENCE</scope>
    <source>
        <strain evidence="3">Stoneville</strain>
        <tissue evidence="3">Whole head</tissue>
    </source>
</reference>
<dbReference type="Proteomes" id="UP000719412">
    <property type="component" value="Unassembled WGS sequence"/>
</dbReference>
<evidence type="ECO:0000313" key="3">
    <source>
        <dbReference type="EMBL" id="KAH0818558.1"/>
    </source>
</evidence>
<dbReference type="AlphaFoldDB" id="A0A8J6LGI4"/>
<feature type="compositionally biased region" description="Low complexity" evidence="1">
    <location>
        <begin position="161"/>
        <end position="173"/>
    </location>
</feature>
<evidence type="ECO:0000256" key="1">
    <source>
        <dbReference type="SAM" id="MobiDB-lite"/>
    </source>
</evidence>
<feature type="domain" description="PiggyBac transposable element-derived protein" evidence="2">
    <location>
        <begin position="69"/>
        <end position="122"/>
    </location>
</feature>
<name>A0A8J6LGI4_TENMO</name>
<feature type="compositionally biased region" description="Acidic residues" evidence="1">
    <location>
        <begin position="295"/>
        <end position="314"/>
    </location>
</feature>
<feature type="region of interest" description="Disordered" evidence="1">
    <location>
        <begin position="159"/>
        <end position="179"/>
    </location>
</feature>
<dbReference type="PANTHER" id="PTHR47272:SF2">
    <property type="entry name" value="PIGGYBAC TRANSPOSABLE ELEMENT-DERIVED PROTEIN 3-LIKE"/>
    <property type="match status" value="1"/>
</dbReference>
<proteinExistence type="predicted"/>
<dbReference type="PANTHER" id="PTHR47272">
    <property type="entry name" value="DDE_TNP_1_7 DOMAIN-CONTAINING PROTEIN"/>
    <property type="match status" value="1"/>
</dbReference>
<feature type="region of interest" description="Disordered" evidence="1">
    <location>
        <begin position="636"/>
        <end position="660"/>
    </location>
</feature>
<comment type="caution">
    <text evidence="3">The sequence shown here is derived from an EMBL/GenBank/DDBJ whole genome shotgun (WGS) entry which is preliminary data.</text>
</comment>
<evidence type="ECO:0000259" key="2">
    <source>
        <dbReference type="Pfam" id="PF13843"/>
    </source>
</evidence>